<dbReference type="Proteomes" id="UP000662783">
    <property type="component" value="Chromosome"/>
</dbReference>
<evidence type="ECO:0008006" key="4">
    <source>
        <dbReference type="Google" id="ProtNLM"/>
    </source>
</evidence>
<evidence type="ECO:0000313" key="3">
    <source>
        <dbReference type="Proteomes" id="UP000662783"/>
    </source>
</evidence>
<evidence type="ECO:0000313" key="2">
    <source>
        <dbReference type="EMBL" id="QSE98248.1"/>
    </source>
</evidence>
<dbReference type="EMBL" id="CP070608">
    <property type="protein sequence ID" value="QSE98248.1"/>
    <property type="molecule type" value="Genomic_DNA"/>
</dbReference>
<dbReference type="SUPFAM" id="SSF48452">
    <property type="entry name" value="TPR-like"/>
    <property type="match status" value="1"/>
</dbReference>
<proteinExistence type="predicted"/>
<keyword evidence="1" id="KW-0732">Signal</keyword>
<keyword evidence="3" id="KW-1185">Reference proteome</keyword>
<accession>A0A974WGT1</accession>
<evidence type="ECO:0000256" key="1">
    <source>
        <dbReference type="SAM" id="SignalP"/>
    </source>
</evidence>
<feature type="chain" id="PRO_5037746943" description="Tetratricopeptide repeat protein" evidence="1">
    <location>
        <begin position="22"/>
        <end position="132"/>
    </location>
</feature>
<dbReference type="InterPro" id="IPR011990">
    <property type="entry name" value="TPR-like_helical_dom_sf"/>
</dbReference>
<gene>
    <name evidence="2" type="ORF">JR347_03980</name>
</gene>
<dbReference type="AlphaFoldDB" id="A0A974WGT1"/>
<dbReference type="Gene3D" id="1.25.40.10">
    <property type="entry name" value="Tetratricopeptide repeat domain"/>
    <property type="match status" value="1"/>
</dbReference>
<reference evidence="2" key="1">
    <citation type="submission" date="2021-02" db="EMBL/GenBank/DDBJ databases">
        <title>Fulvivirga sp. S481 isolated from sea water.</title>
        <authorList>
            <person name="Bae S.S."/>
            <person name="Baek K."/>
        </authorList>
    </citation>
    <scope>NUCLEOTIDE SEQUENCE</scope>
    <source>
        <strain evidence="2">S481</strain>
    </source>
</reference>
<organism evidence="2 3">
    <name type="scientific">Fulvivirga lutea</name>
    <dbReference type="NCBI Taxonomy" id="2810512"/>
    <lineage>
        <taxon>Bacteria</taxon>
        <taxon>Pseudomonadati</taxon>
        <taxon>Bacteroidota</taxon>
        <taxon>Cytophagia</taxon>
        <taxon>Cytophagales</taxon>
        <taxon>Fulvivirgaceae</taxon>
        <taxon>Fulvivirga</taxon>
    </lineage>
</organism>
<dbReference type="RefSeq" id="WP_205722763.1">
    <property type="nucleotide sequence ID" value="NZ_CP070608.1"/>
</dbReference>
<name>A0A974WGT1_9BACT</name>
<dbReference type="KEGG" id="fuv:JR347_03980"/>
<sequence length="132" mass="14580">MKKLKTTLVALAMIASVSVFAGGTEKTVEKARDIVSNAAPDDYKALAKAAELCVKKDVNLTEAKAWFEKSISIKENSKAYEVAGDYYANNDLHDKAIEYYVKSMLKAKENDVNADTELLESKIQKVKKAQKS</sequence>
<feature type="signal peptide" evidence="1">
    <location>
        <begin position="1"/>
        <end position="21"/>
    </location>
</feature>
<protein>
    <recommendedName>
        <fullName evidence="4">Tetratricopeptide repeat protein</fullName>
    </recommendedName>
</protein>